<name>A0A0E9QE91_ANGAN</name>
<evidence type="ECO:0000313" key="1">
    <source>
        <dbReference type="EMBL" id="JAH15109.1"/>
    </source>
</evidence>
<proteinExistence type="predicted"/>
<dbReference type="AlphaFoldDB" id="A0A0E9QE91"/>
<organism evidence="1">
    <name type="scientific">Anguilla anguilla</name>
    <name type="common">European freshwater eel</name>
    <name type="synonym">Muraena anguilla</name>
    <dbReference type="NCBI Taxonomy" id="7936"/>
    <lineage>
        <taxon>Eukaryota</taxon>
        <taxon>Metazoa</taxon>
        <taxon>Chordata</taxon>
        <taxon>Craniata</taxon>
        <taxon>Vertebrata</taxon>
        <taxon>Euteleostomi</taxon>
        <taxon>Actinopterygii</taxon>
        <taxon>Neopterygii</taxon>
        <taxon>Teleostei</taxon>
        <taxon>Anguilliformes</taxon>
        <taxon>Anguillidae</taxon>
        <taxon>Anguilla</taxon>
    </lineage>
</organism>
<sequence>MRLLTQSVLFSTGTMIPLLCRLVSSCLSGL</sequence>
<protein>
    <submittedName>
        <fullName evidence="1">Uncharacterized protein</fullName>
    </submittedName>
</protein>
<accession>A0A0E9QE91</accession>
<reference evidence="1" key="1">
    <citation type="submission" date="2014-11" db="EMBL/GenBank/DDBJ databases">
        <authorList>
            <person name="Amaro Gonzalez C."/>
        </authorList>
    </citation>
    <scope>NUCLEOTIDE SEQUENCE</scope>
</reference>
<dbReference type="EMBL" id="GBXM01093468">
    <property type="protein sequence ID" value="JAH15109.1"/>
    <property type="molecule type" value="Transcribed_RNA"/>
</dbReference>
<reference evidence="1" key="2">
    <citation type="journal article" date="2015" name="Fish Shellfish Immunol.">
        <title>Early steps in the European eel (Anguilla anguilla)-Vibrio vulnificus interaction in the gills: Role of the RtxA13 toxin.</title>
        <authorList>
            <person name="Callol A."/>
            <person name="Pajuelo D."/>
            <person name="Ebbesson L."/>
            <person name="Teles M."/>
            <person name="MacKenzie S."/>
            <person name="Amaro C."/>
        </authorList>
    </citation>
    <scope>NUCLEOTIDE SEQUENCE</scope>
</reference>